<comment type="subcellular location">
    <subcellularLocation>
        <location evidence="1">Cell membrane</location>
        <topology evidence="1">Multi-pass membrane protein</topology>
    </subcellularLocation>
</comment>
<dbReference type="PROSITE" id="PS50262">
    <property type="entry name" value="G_PROTEIN_RECEP_F1_2"/>
    <property type="match status" value="1"/>
</dbReference>
<evidence type="ECO:0000256" key="4">
    <source>
        <dbReference type="ARBA" id="ARBA00022989"/>
    </source>
</evidence>
<dbReference type="GO" id="GO:0006955">
    <property type="term" value="P:immune response"/>
    <property type="evidence" value="ECO:0007669"/>
    <property type="project" value="TreeGrafter"/>
</dbReference>
<evidence type="ECO:0000256" key="6">
    <source>
        <dbReference type="ARBA" id="ARBA00023136"/>
    </source>
</evidence>
<keyword evidence="8" id="KW-0807">Transducer</keyword>
<dbReference type="InParanoid" id="A0A674K342"/>
<dbReference type="GO" id="GO:0019957">
    <property type="term" value="F:C-C chemokine binding"/>
    <property type="evidence" value="ECO:0007669"/>
    <property type="project" value="TreeGrafter"/>
</dbReference>
<keyword evidence="6 9" id="KW-0472">Membrane</keyword>
<sequence length="82" mass="9617">MITQYIVLILIKYKRLRSMTDIYLLNLANSDLLFILSLPFWAYYAACEWDFGNAIDAVRSLGPGMKNPQYHTRNYSFETPDM</sequence>
<dbReference type="Ensembl" id="ENSTMTT00000027795.1">
    <property type="protein sequence ID" value="ENSTMTP00000026827.1"/>
    <property type="gene ID" value="ENSTMTG00000019603.1"/>
</dbReference>
<dbReference type="PANTHER" id="PTHR10489:SF686">
    <property type="entry name" value="C-C CHEMOKINE RECEPTOR TYPE 5"/>
    <property type="match status" value="1"/>
</dbReference>
<evidence type="ECO:0000313" key="11">
    <source>
        <dbReference type="Ensembl" id="ENSTMTP00000026827.1"/>
    </source>
</evidence>
<dbReference type="Pfam" id="PF00001">
    <property type="entry name" value="7tm_1"/>
    <property type="match status" value="1"/>
</dbReference>
<evidence type="ECO:0000256" key="3">
    <source>
        <dbReference type="ARBA" id="ARBA00022692"/>
    </source>
</evidence>
<keyword evidence="5" id="KW-0297">G-protein coupled receptor</keyword>
<dbReference type="AlphaFoldDB" id="A0A674K342"/>
<evidence type="ECO:0000256" key="9">
    <source>
        <dbReference type="SAM" id="Phobius"/>
    </source>
</evidence>
<dbReference type="GO" id="GO:0016493">
    <property type="term" value="F:C-C chemokine receptor activity"/>
    <property type="evidence" value="ECO:0007669"/>
    <property type="project" value="TreeGrafter"/>
</dbReference>
<accession>A0A674K342</accession>
<keyword evidence="7" id="KW-0675">Receptor</keyword>
<feature type="domain" description="G-protein coupled receptors family 1 profile" evidence="10">
    <location>
        <begin position="2"/>
        <end position="52"/>
    </location>
</feature>
<evidence type="ECO:0000259" key="10">
    <source>
        <dbReference type="PROSITE" id="PS50262"/>
    </source>
</evidence>
<evidence type="ECO:0000256" key="2">
    <source>
        <dbReference type="ARBA" id="ARBA00022475"/>
    </source>
</evidence>
<dbReference type="InterPro" id="IPR050119">
    <property type="entry name" value="CCR1-9-like"/>
</dbReference>
<reference evidence="11" key="1">
    <citation type="submission" date="2025-08" db="UniProtKB">
        <authorList>
            <consortium name="Ensembl"/>
        </authorList>
    </citation>
    <scope>IDENTIFICATION</scope>
</reference>
<dbReference type="PANTHER" id="PTHR10489">
    <property type="entry name" value="CELL ADHESION MOLECULE"/>
    <property type="match status" value="1"/>
</dbReference>
<keyword evidence="4 9" id="KW-1133">Transmembrane helix</keyword>
<dbReference type="GO" id="GO:0019722">
    <property type="term" value="P:calcium-mediated signaling"/>
    <property type="evidence" value="ECO:0007669"/>
    <property type="project" value="TreeGrafter"/>
</dbReference>
<dbReference type="GO" id="GO:0060326">
    <property type="term" value="P:cell chemotaxis"/>
    <property type="evidence" value="ECO:0007669"/>
    <property type="project" value="TreeGrafter"/>
</dbReference>
<dbReference type="InterPro" id="IPR017452">
    <property type="entry name" value="GPCR_Rhodpsn_7TM"/>
</dbReference>
<dbReference type="SUPFAM" id="SSF81321">
    <property type="entry name" value="Family A G protein-coupled receptor-like"/>
    <property type="match status" value="1"/>
</dbReference>
<keyword evidence="12" id="KW-1185">Reference proteome</keyword>
<dbReference type="Proteomes" id="UP000472274">
    <property type="component" value="Unplaced"/>
</dbReference>
<evidence type="ECO:0000256" key="7">
    <source>
        <dbReference type="ARBA" id="ARBA00023170"/>
    </source>
</evidence>
<keyword evidence="3 9" id="KW-0812">Transmembrane</keyword>
<evidence type="ECO:0000256" key="8">
    <source>
        <dbReference type="ARBA" id="ARBA00023224"/>
    </source>
</evidence>
<proteinExistence type="predicted"/>
<evidence type="ECO:0000256" key="5">
    <source>
        <dbReference type="ARBA" id="ARBA00023040"/>
    </source>
</evidence>
<dbReference type="InterPro" id="IPR000276">
    <property type="entry name" value="GPCR_Rhodpsn"/>
</dbReference>
<dbReference type="InterPro" id="IPR000355">
    <property type="entry name" value="Chemokine_rcpt"/>
</dbReference>
<dbReference type="Gene3D" id="1.20.1070.10">
    <property type="entry name" value="Rhodopsin 7-helix transmembrane proteins"/>
    <property type="match status" value="1"/>
</dbReference>
<evidence type="ECO:0000313" key="12">
    <source>
        <dbReference type="Proteomes" id="UP000472274"/>
    </source>
</evidence>
<protein>
    <recommendedName>
        <fullName evidence="10">G-protein coupled receptors family 1 profile domain-containing protein</fullName>
    </recommendedName>
</protein>
<dbReference type="PRINTS" id="PR00657">
    <property type="entry name" value="CCCHEMOKINER"/>
</dbReference>
<dbReference type="GO" id="GO:0007204">
    <property type="term" value="P:positive regulation of cytosolic calcium ion concentration"/>
    <property type="evidence" value="ECO:0007669"/>
    <property type="project" value="TreeGrafter"/>
</dbReference>
<evidence type="ECO:0000256" key="1">
    <source>
        <dbReference type="ARBA" id="ARBA00004651"/>
    </source>
</evidence>
<organism evidence="11 12">
    <name type="scientific">Terrapene triunguis</name>
    <name type="common">Three-toed box turtle</name>
    <dbReference type="NCBI Taxonomy" id="2587831"/>
    <lineage>
        <taxon>Eukaryota</taxon>
        <taxon>Metazoa</taxon>
        <taxon>Chordata</taxon>
        <taxon>Craniata</taxon>
        <taxon>Vertebrata</taxon>
        <taxon>Euteleostomi</taxon>
        <taxon>Archelosauria</taxon>
        <taxon>Testudinata</taxon>
        <taxon>Testudines</taxon>
        <taxon>Cryptodira</taxon>
        <taxon>Durocryptodira</taxon>
        <taxon>Testudinoidea</taxon>
        <taxon>Emydidae</taxon>
        <taxon>Terrapene</taxon>
    </lineage>
</organism>
<name>A0A674K342_9SAUR</name>
<dbReference type="GO" id="GO:0009897">
    <property type="term" value="C:external side of plasma membrane"/>
    <property type="evidence" value="ECO:0007669"/>
    <property type="project" value="TreeGrafter"/>
</dbReference>
<keyword evidence="2" id="KW-1003">Cell membrane</keyword>
<feature type="transmembrane region" description="Helical" evidence="9">
    <location>
        <begin position="22"/>
        <end position="44"/>
    </location>
</feature>
<reference evidence="11" key="2">
    <citation type="submission" date="2025-09" db="UniProtKB">
        <authorList>
            <consortium name="Ensembl"/>
        </authorList>
    </citation>
    <scope>IDENTIFICATION</scope>
</reference>